<dbReference type="SUPFAM" id="SSF53649">
    <property type="entry name" value="Alkaline phosphatase-like"/>
    <property type="match status" value="1"/>
</dbReference>
<dbReference type="CDD" id="cd16018">
    <property type="entry name" value="Enpp"/>
    <property type="match status" value="1"/>
</dbReference>
<keyword evidence="2" id="KW-1185">Reference proteome</keyword>
<dbReference type="AlphaFoldDB" id="A0A5B8Z2J1"/>
<dbReference type="RefSeq" id="WP_057774115.1">
    <property type="nucleotide sequence ID" value="NZ_CP042593.1"/>
</dbReference>
<dbReference type="KEGG" id="bda:FSZ17_08495"/>
<proteinExistence type="predicted"/>
<dbReference type="OrthoDB" id="9779418at2"/>
<dbReference type="PANTHER" id="PTHR10151:SF120">
    <property type="entry name" value="BIS(5'-ADENOSYL)-TRIPHOSPHATASE"/>
    <property type="match status" value="1"/>
</dbReference>
<dbReference type="Pfam" id="PF01663">
    <property type="entry name" value="Phosphodiest"/>
    <property type="match status" value="1"/>
</dbReference>
<dbReference type="GO" id="GO:0016787">
    <property type="term" value="F:hydrolase activity"/>
    <property type="evidence" value="ECO:0007669"/>
    <property type="project" value="UniProtKB-ARBA"/>
</dbReference>
<dbReference type="PANTHER" id="PTHR10151">
    <property type="entry name" value="ECTONUCLEOTIDE PYROPHOSPHATASE/PHOSPHODIESTERASE"/>
    <property type="match status" value="1"/>
</dbReference>
<dbReference type="Gene3D" id="3.40.720.10">
    <property type="entry name" value="Alkaline Phosphatase, subunit A"/>
    <property type="match status" value="1"/>
</dbReference>
<dbReference type="Proteomes" id="UP000321555">
    <property type="component" value="Chromosome"/>
</dbReference>
<evidence type="ECO:0000313" key="1">
    <source>
        <dbReference type="EMBL" id="QED47280.1"/>
    </source>
</evidence>
<reference evidence="2" key="1">
    <citation type="submission" date="2019-08" db="EMBL/GenBank/DDBJ databases">
        <authorList>
            <person name="Zheng X."/>
        </authorList>
    </citation>
    <scope>NUCLEOTIDE SEQUENCE [LARGE SCALE GENOMIC DNA]</scope>
    <source>
        <strain evidence="2">FJAT-25496</strain>
    </source>
</reference>
<sequence>MNKALTKNMVIISFDCLSALDFELLRTLPNFQRVLQNGSYSRHVDTIYPSLTYPCHTTIITGKYPKNHGIINNTLLQPGVASPDWNWYRSSIKGTTLYDEASKANLTTAALLWPVTGKAKSIQYNLPEIFPNRKWQNQILVSLLSGTPYYQWELNNRFGHIRNGLSQPELDDFVLESAVHTILTRSPNLLLVHFTDLDTQRHYHGVFSDEAIKAIHRHDIRLGRILNALEECGRLSDTTIVVLGDHSALDENKAVQLNVLFKEKNLISVNVNGKIIDWKAYCKSCDGSAYIYLKNKDDVETNLFVRSILEDLIVDPSNGIESMITGEEAGKKGADPACAFMIEARHGFYFHDEHLGDYIHHITNEDVLPGKKYTFASHGYSPEKQEYKTIFLATGRGIRQNEVIPSMRLIDIGPTLARILGLDLGQTDGEVIADFLTIDTKNNLTKGVV</sequence>
<protein>
    <submittedName>
        <fullName evidence="1">Alkaline phosphatase family protein</fullName>
    </submittedName>
</protein>
<organism evidence="1 2">
    <name type="scientific">Cytobacillus dafuensis</name>
    <name type="common">Bacillus dafuensis</name>
    <dbReference type="NCBI Taxonomy" id="1742359"/>
    <lineage>
        <taxon>Bacteria</taxon>
        <taxon>Bacillati</taxon>
        <taxon>Bacillota</taxon>
        <taxon>Bacilli</taxon>
        <taxon>Bacillales</taxon>
        <taxon>Bacillaceae</taxon>
        <taxon>Cytobacillus</taxon>
    </lineage>
</organism>
<name>A0A5B8Z2J1_CYTDA</name>
<dbReference type="STRING" id="1742359.GCA_001439625_03770"/>
<accession>A0A5B8Z2J1</accession>
<gene>
    <name evidence="1" type="ORF">FSZ17_08495</name>
</gene>
<evidence type="ECO:0000313" key="2">
    <source>
        <dbReference type="Proteomes" id="UP000321555"/>
    </source>
</evidence>
<dbReference type="EMBL" id="CP042593">
    <property type="protein sequence ID" value="QED47280.1"/>
    <property type="molecule type" value="Genomic_DNA"/>
</dbReference>
<dbReference type="InterPro" id="IPR017850">
    <property type="entry name" value="Alkaline_phosphatase_core_sf"/>
</dbReference>
<dbReference type="InterPro" id="IPR002591">
    <property type="entry name" value="Phosphodiest/P_Trfase"/>
</dbReference>